<keyword evidence="2" id="KW-1133">Transmembrane helix</keyword>
<dbReference type="PANTHER" id="PTHR24148:SF73">
    <property type="entry name" value="HET DOMAIN PROTEIN (AFU_ORTHOLOGUE AFUA_8G01020)"/>
    <property type="match status" value="1"/>
</dbReference>
<keyword evidence="2" id="KW-0472">Membrane</keyword>
<feature type="region of interest" description="Disordered" evidence="1">
    <location>
        <begin position="55"/>
        <end position="92"/>
    </location>
</feature>
<evidence type="ECO:0000313" key="4">
    <source>
        <dbReference type="EMBL" id="KAF1844993.1"/>
    </source>
</evidence>
<feature type="domain" description="Heterokaryon incompatibility" evidence="3">
    <location>
        <begin position="193"/>
        <end position="341"/>
    </location>
</feature>
<evidence type="ECO:0000259" key="3">
    <source>
        <dbReference type="Pfam" id="PF06985"/>
    </source>
</evidence>
<dbReference type="OrthoDB" id="2157530at2759"/>
<feature type="transmembrane region" description="Helical" evidence="2">
    <location>
        <begin position="123"/>
        <end position="145"/>
    </location>
</feature>
<keyword evidence="2" id="KW-0812">Transmembrane</keyword>
<sequence>MKESIEVYDGYGQKMDYSIWELMNLPYEFEPKTNTPRVANGTGLPIVENRGLGTEVGPLEADSPSDSSSPRGGRHSINRPLTPDNTTIRSSNITTSNDGAYIRVCITMPTDFGIRSWRCYETVIELLAVGIYLYATFILTSTLFLDSTRSIQFAIVMTIVKLYSTIRLMNQFRLYELSTGTLESYEIGHAPPYIAVSHAWSDHIFSTGVETSFGGAAVRKIIADLFPAIRHCWIDNFCIIQDDDADKIEQIPLMGAIYHGAAVVSIVLTCEFGFAQEDVDRAQLAVHEAVEAWKNEAWAEEEFVRRWRDDEARRGALVQAMKGLARLTKSSWATRIWTLQEYVLASSVLWIGLDLHPVVIDDMLFQALPGLCDQLCITECISRAPESEFAVLYTHFSGMANSRLGAIEPTRVMELLGNRKATVAVDEVYGIMAACGVEIEPIIGESREAAWGRWWEAAVCEGHLRWAMLPPAPLIDKTKVSVAGSSNCIIPEFAHRHSVSAASYLNSMAPLGTCTVDDGTLTLSGRLVGNCTLLRKLGSVHRSQNDLFHRDITLILFARGRWSDALQIVEAFGPGRYNRKQQLSLAHILVDNHSKVLRYIRRNSEMDFHPSFRSNLHYRVWGDFMQLLSRCIMDGLNDGIGYLARIRHPSLDIFFTTVVIVGNYLPTSSLIALDFNAVTEDQRLILLIAEVPMDLIIPEDSRTTMASLHKLGTTIPVTLDYNGLWGTPRIERFDLGGSRCHVCTASPQNRVKTRKEQGCSLTVRRSRIMPAGVGVLLRRDRLERVERLENIRKTLNFSALNRSRKRYLRLRR</sequence>
<dbReference type="InterPro" id="IPR010730">
    <property type="entry name" value="HET"/>
</dbReference>
<dbReference type="AlphaFoldDB" id="A0A9P4GFA8"/>
<dbReference type="PANTHER" id="PTHR24148">
    <property type="entry name" value="ANKYRIN REPEAT DOMAIN-CONTAINING PROTEIN 39 HOMOLOG-RELATED"/>
    <property type="match status" value="1"/>
</dbReference>
<dbReference type="RefSeq" id="XP_040787556.1">
    <property type="nucleotide sequence ID" value="XM_040937795.1"/>
</dbReference>
<organism evidence="4 5">
    <name type="scientific">Cucurbitaria berberidis CBS 394.84</name>
    <dbReference type="NCBI Taxonomy" id="1168544"/>
    <lineage>
        <taxon>Eukaryota</taxon>
        <taxon>Fungi</taxon>
        <taxon>Dikarya</taxon>
        <taxon>Ascomycota</taxon>
        <taxon>Pezizomycotina</taxon>
        <taxon>Dothideomycetes</taxon>
        <taxon>Pleosporomycetidae</taxon>
        <taxon>Pleosporales</taxon>
        <taxon>Pleosporineae</taxon>
        <taxon>Cucurbitariaceae</taxon>
        <taxon>Cucurbitaria</taxon>
    </lineage>
</organism>
<dbReference type="GeneID" id="63855045"/>
<evidence type="ECO:0000256" key="2">
    <source>
        <dbReference type="SAM" id="Phobius"/>
    </source>
</evidence>
<keyword evidence="5" id="KW-1185">Reference proteome</keyword>
<dbReference type="EMBL" id="ML976616">
    <property type="protein sequence ID" value="KAF1844993.1"/>
    <property type="molecule type" value="Genomic_DNA"/>
</dbReference>
<proteinExistence type="predicted"/>
<gene>
    <name evidence="4" type="ORF">K460DRAFT_416329</name>
</gene>
<evidence type="ECO:0000313" key="5">
    <source>
        <dbReference type="Proteomes" id="UP000800039"/>
    </source>
</evidence>
<dbReference type="Pfam" id="PF06985">
    <property type="entry name" value="HET"/>
    <property type="match status" value="1"/>
</dbReference>
<feature type="compositionally biased region" description="Low complexity" evidence="1">
    <location>
        <begin position="62"/>
        <end position="71"/>
    </location>
</feature>
<name>A0A9P4GFA8_9PLEO</name>
<dbReference type="Proteomes" id="UP000800039">
    <property type="component" value="Unassembled WGS sequence"/>
</dbReference>
<dbReference type="InterPro" id="IPR052895">
    <property type="entry name" value="HetReg/Transcr_Mod"/>
</dbReference>
<comment type="caution">
    <text evidence="4">The sequence shown here is derived from an EMBL/GenBank/DDBJ whole genome shotgun (WGS) entry which is preliminary data.</text>
</comment>
<reference evidence="4" key="1">
    <citation type="submission" date="2020-01" db="EMBL/GenBank/DDBJ databases">
        <authorList>
            <consortium name="DOE Joint Genome Institute"/>
            <person name="Haridas S."/>
            <person name="Albert R."/>
            <person name="Binder M."/>
            <person name="Bloem J."/>
            <person name="Labutti K."/>
            <person name="Salamov A."/>
            <person name="Andreopoulos B."/>
            <person name="Baker S.E."/>
            <person name="Barry K."/>
            <person name="Bills G."/>
            <person name="Bluhm B.H."/>
            <person name="Cannon C."/>
            <person name="Castanera R."/>
            <person name="Culley D.E."/>
            <person name="Daum C."/>
            <person name="Ezra D."/>
            <person name="Gonzalez J.B."/>
            <person name="Henrissat B."/>
            <person name="Kuo A."/>
            <person name="Liang C."/>
            <person name="Lipzen A."/>
            <person name="Lutzoni F."/>
            <person name="Magnuson J."/>
            <person name="Mondo S."/>
            <person name="Nolan M."/>
            <person name="Ohm R."/>
            <person name="Pangilinan J."/>
            <person name="Park H.-J."/>
            <person name="Ramirez L."/>
            <person name="Alfaro M."/>
            <person name="Sun H."/>
            <person name="Tritt A."/>
            <person name="Yoshinaga Y."/>
            <person name="Zwiers L.-H."/>
            <person name="Turgeon B.G."/>
            <person name="Goodwin S.B."/>
            <person name="Spatafora J.W."/>
            <person name="Crous P.W."/>
            <person name="Grigoriev I.V."/>
        </authorList>
    </citation>
    <scope>NUCLEOTIDE SEQUENCE</scope>
    <source>
        <strain evidence="4">CBS 394.84</strain>
    </source>
</reference>
<protein>
    <recommendedName>
        <fullName evidence="3">Heterokaryon incompatibility domain-containing protein</fullName>
    </recommendedName>
</protein>
<evidence type="ECO:0000256" key="1">
    <source>
        <dbReference type="SAM" id="MobiDB-lite"/>
    </source>
</evidence>
<accession>A0A9P4GFA8</accession>